<reference evidence="19" key="1">
    <citation type="journal article" date="2019" name="Int. J. Syst. Evol. Microbiol.">
        <title>The Global Catalogue of Microorganisms (GCM) 10K type strain sequencing project: providing services to taxonomists for standard genome sequencing and annotation.</title>
        <authorList>
            <consortium name="The Broad Institute Genomics Platform"/>
            <consortium name="The Broad Institute Genome Sequencing Center for Infectious Disease"/>
            <person name="Wu L."/>
            <person name="Ma J."/>
        </authorList>
    </citation>
    <scope>NUCLEOTIDE SEQUENCE [LARGE SCALE GENOMIC DNA]</scope>
    <source>
        <strain evidence="19">JCM 17563</strain>
    </source>
</reference>
<dbReference type="Gene3D" id="3.30.565.10">
    <property type="entry name" value="Histidine kinase-like ATPase, C-terminal domain"/>
    <property type="match status" value="1"/>
</dbReference>
<evidence type="ECO:0000313" key="18">
    <source>
        <dbReference type="EMBL" id="GAA4011237.1"/>
    </source>
</evidence>
<dbReference type="InterPro" id="IPR036890">
    <property type="entry name" value="HATPase_C_sf"/>
</dbReference>
<evidence type="ECO:0000256" key="2">
    <source>
        <dbReference type="ARBA" id="ARBA00012438"/>
    </source>
</evidence>
<dbReference type="InterPro" id="IPR001610">
    <property type="entry name" value="PAC"/>
</dbReference>
<dbReference type="Gene3D" id="3.30.450.20">
    <property type="entry name" value="PAS domain"/>
    <property type="match status" value="3"/>
</dbReference>
<accession>A0ABP7SFU9</accession>
<evidence type="ECO:0000256" key="6">
    <source>
        <dbReference type="ARBA" id="ARBA00022630"/>
    </source>
</evidence>
<evidence type="ECO:0000256" key="11">
    <source>
        <dbReference type="ARBA" id="ARBA00022777"/>
    </source>
</evidence>
<dbReference type="EMBL" id="BAABBQ010000001">
    <property type="protein sequence ID" value="GAA4011237.1"/>
    <property type="molecule type" value="Genomic_DNA"/>
</dbReference>
<evidence type="ECO:0000256" key="8">
    <source>
        <dbReference type="ARBA" id="ARBA00022679"/>
    </source>
</evidence>
<keyword evidence="7" id="KW-0288">FMN</keyword>
<evidence type="ECO:0000256" key="12">
    <source>
        <dbReference type="ARBA" id="ARBA00022840"/>
    </source>
</evidence>
<keyword evidence="16" id="KW-0175">Coiled coil</keyword>
<dbReference type="Pfam" id="PF07536">
    <property type="entry name" value="HWE_HK"/>
    <property type="match status" value="1"/>
</dbReference>
<dbReference type="Gene3D" id="2.10.70.100">
    <property type="match status" value="2"/>
</dbReference>
<dbReference type="RefSeq" id="WP_344705905.1">
    <property type="nucleotide sequence ID" value="NZ_BAABBQ010000001.1"/>
</dbReference>
<protein>
    <recommendedName>
        <fullName evidence="2">histidine kinase</fullName>
        <ecNumber evidence="2">2.7.13.3</ecNumber>
    </recommendedName>
</protein>
<dbReference type="SUPFAM" id="SSF55785">
    <property type="entry name" value="PYP-like sensor domain (PAS domain)"/>
    <property type="match status" value="3"/>
</dbReference>
<dbReference type="Pfam" id="PF08448">
    <property type="entry name" value="PAS_4"/>
    <property type="match status" value="1"/>
</dbReference>
<dbReference type="InterPro" id="IPR000014">
    <property type="entry name" value="PAS"/>
</dbReference>
<evidence type="ECO:0000256" key="3">
    <source>
        <dbReference type="ARBA" id="ARBA00022543"/>
    </source>
</evidence>
<evidence type="ECO:0000259" key="17">
    <source>
        <dbReference type="PROSITE" id="PS50113"/>
    </source>
</evidence>
<feature type="domain" description="PAC" evidence="17">
    <location>
        <begin position="126"/>
        <end position="179"/>
    </location>
</feature>
<keyword evidence="15" id="KW-0675">Receptor</keyword>
<gene>
    <name evidence="18" type="ORF">GCM10022280_05950</name>
</gene>
<feature type="domain" description="PAC" evidence="17">
    <location>
        <begin position="253"/>
        <end position="305"/>
    </location>
</feature>
<evidence type="ECO:0000256" key="13">
    <source>
        <dbReference type="ARBA" id="ARBA00022991"/>
    </source>
</evidence>
<comment type="caution">
    <text evidence="18">The sequence shown here is derived from an EMBL/GenBank/DDBJ whole genome shotgun (WGS) entry which is preliminary data.</text>
</comment>
<evidence type="ECO:0000256" key="1">
    <source>
        <dbReference type="ARBA" id="ARBA00000085"/>
    </source>
</evidence>
<proteinExistence type="predicted"/>
<dbReference type="PANTHER" id="PTHR41523:SF8">
    <property type="entry name" value="ETHYLENE RESPONSE SENSOR PROTEIN"/>
    <property type="match status" value="1"/>
</dbReference>
<dbReference type="EC" id="2.7.13.3" evidence="2"/>
<keyword evidence="14" id="KW-0843">Virulence</keyword>
<feature type="coiled-coil region" evidence="16">
    <location>
        <begin position="4"/>
        <end position="31"/>
    </location>
</feature>
<keyword evidence="11" id="KW-0418">Kinase</keyword>
<dbReference type="InterPro" id="IPR000700">
    <property type="entry name" value="PAS-assoc_C"/>
</dbReference>
<keyword evidence="3" id="KW-0600">Photoreceptor protein</keyword>
<dbReference type="SMART" id="SM00086">
    <property type="entry name" value="PAC"/>
    <property type="match status" value="3"/>
</dbReference>
<evidence type="ECO:0000256" key="16">
    <source>
        <dbReference type="SAM" id="Coils"/>
    </source>
</evidence>
<evidence type="ECO:0000256" key="9">
    <source>
        <dbReference type="ARBA" id="ARBA00022737"/>
    </source>
</evidence>
<sequence length="620" mass="67619">MTGSPALSSRIAELEAELAELRAEQAREADGAMLKVLLDDIEKRHAVERRLHRAEEWLHLAEEAGRVSAYTFDFATGTLDWSPSTLALYGFPLDEQPTLGRWLAAIHPADRPAVQAIADHALQHHGDVDHRFRIVGPGGWRWIEDRGRIVRNEDGSAARLVGINIDVTELVELERRASLDGERLRLALAAGRNACWDWDLVTNQVTWDQQLGVLAGVADFGGDFDSFWALVHDEDKPRVRAALDRALATGSDYRVEFRMVREDGSIRWTFTQAKVVQDADGKPVRLVGIDSDITETKLAHLALNESRLFLVSVLGASPDCIKVIEPDGTISFMNSNGQLLMDIADFEAIRGKRWVDLWPAEAAPLLEHALSEAVAGRRSRFDAACPTAAGTPKWWDVSVAPITAEDGTVERILSISRDVTDRKDADDQLQLLNAELHHRIKNTLATVQALARATLRSHSDPAQFEAAFSSRLESLGKTYGLLRSGPQAATLSELVEAELGPFGGRSDALAIGGPEVLLSSNAAVSVGMILHELTTNASKYGALASPGGKLAVDWTIEDGNVALSWREHCGDPVAPAAPASDGGFGSKLIDRLTRQLDGKVTRVWSDDGLSLTCRFRQSAD</sequence>
<evidence type="ECO:0000256" key="5">
    <source>
        <dbReference type="ARBA" id="ARBA00022606"/>
    </source>
</evidence>
<dbReference type="PROSITE" id="PS50113">
    <property type="entry name" value="PAC"/>
    <property type="match status" value="3"/>
</dbReference>
<dbReference type="SMART" id="SM00911">
    <property type="entry name" value="HWE_HK"/>
    <property type="match status" value="1"/>
</dbReference>
<keyword evidence="12" id="KW-0067">ATP-binding</keyword>
<dbReference type="PANTHER" id="PTHR41523">
    <property type="entry name" value="TWO-COMPONENT SYSTEM SENSOR PROTEIN"/>
    <property type="match status" value="1"/>
</dbReference>
<keyword evidence="4" id="KW-0597">Phosphoprotein</keyword>
<keyword evidence="6" id="KW-0285">Flavoprotein</keyword>
<keyword evidence="9" id="KW-0677">Repeat</keyword>
<dbReference type="Pfam" id="PF08447">
    <property type="entry name" value="PAS_3"/>
    <property type="match status" value="2"/>
</dbReference>
<organism evidence="18 19">
    <name type="scientific">Sphingomonas swuensis</name>
    <dbReference type="NCBI Taxonomy" id="977800"/>
    <lineage>
        <taxon>Bacteria</taxon>
        <taxon>Pseudomonadati</taxon>
        <taxon>Pseudomonadota</taxon>
        <taxon>Alphaproteobacteria</taxon>
        <taxon>Sphingomonadales</taxon>
        <taxon>Sphingomonadaceae</taxon>
        <taxon>Sphingomonas</taxon>
    </lineage>
</organism>
<comment type="catalytic activity">
    <reaction evidence="1">
        <text>ATP + protein L-histidine = ADP + protein N-phospho-L-histidine.</text>
        <dbReference type="EC" id="2.7.13.3"/>
    </reaction>
</comment>
<dbReference type="SMART" id="SM00091">
    <property type="entry name" value="PAS"/>
    <property type="match status" value="3"/>
</dbReference>
<keyword evidence="13" id="KW-0157">Chromophore</keyword>
<keyword evidence="19" id="KW-1185">Reference proteome</keyword>
<dbReference type="InterPro" id="IPR013655">
    <property type="entry name" value="PAS_fold_3"/>
</dbReference>
<dbReference type="InterPro" id="IPR011102">
    <property type="entry name" value="Sig_transdc_His_kinase_HWE"/>
</dbReference>
<evidence type="ECO:0000313" key="19">
    <source>
        <dbReference type="Proteomes" id="UP001500235"/>
    </source>
</evidence>
<keyword evidence="8" id="KW-0808">Transferase</keyword>
<name>A0ABP7SFU9_9SPHN</name>
<dbReference type="InterPro" id="IPR013656">
    <property type="entry name" value="PAS_4"/>
</dbReference>
<feature type="domain" description="PAC" evidence="17">
    <location>
        <begin position="379"/>
        <end position="431"/>
    </location>
</feature>
<keyword evidence="10" id="KW-0547">Nucleotide-binding</keyword>
<evidence type="ECO:0000256" key="4">
    <source>
        <dbReference type="ARBA" id="ARBA00022553"/>
    </source>
</evidence>
<dbReference type="InterPro" id="IPR035965">
    <property type="entry name" value="PAS-like_dom_sf"/>
</dbReference>
<evidence type="ECO:0000256" key="10">
    <source>
        <dbReference type="ARBA" id="ARBA00022741"/>
    </source>
</evidence>
<dbReference type="CDD" id="cd00130">
    <property type="entry name" value="PAS"/>
    <property type="match status" value="2"/>
</dbReference>
<keyword evidence="5" id="KW-0716">Sensory transduction</keyword>
<evidence type="ECO:0000256" key="14">
    <source>
        <dbReference type="ARBA" id="ARBA00023026"/>
    </source>
</evidence>
<evidence type="ECO:0000256" key="15">
    <source>
        <dbReference type="ARBA" id="ARBA00023170"/>
    </source>
</evidence>
<dbReference type="NCBIfam" id="TIGR00229">
    <property type="entry name" value="sensory_box"/>
    <property type="match status" value="3"/>
</dbReference>
<dbReference type="Proteomes" id="UP001500235">
    <property type="component" value="Unassembled WGS sequence"/>
</dbReference>
<evidence type="ECO:0000256" key="7">
    <source>
        <dbReference type="ARBA" id="ARBA00022643"/>
    </source>
</evidence>